<dbReference type="EMBL" id="QXGA01001338">
    <property type="protein sequence ID" value="KAE9121843.1"/>
    <property type="molecule type" value="Genomic_DNA"/>
</dbReference>
<dbReference type="EMBL" id="QXFY01001424">
    <property type="protein sequence ID" value="KAE9318165.1"/>
    <property type="molecule type" value="Genomic_DNA"/>
</dbReference>
<accession>A0A6A3SQQ6</accession>
<feature type="chain" id="PRO_5036166026" description="Secreted protein" evidence="2">
    <location>
        <begin position="28"/>
        <end position="133"/>
    </location>
</feature>
<feature type="signal peptide" evidence="2">
    <location>
        <begin position="1"/>
        <end position="27"/>
    </location>
</feature>
<name>A0A6A3SQQ6_9STRA</name>
<evidence type="ECO:0000313" key="16">
    <source>
        <dbReference type="Proteomes" id="UP000440367"/>
    </source>
</evidence>
<dbReference type="EMBL" id="QXFW01001424">
    <property type="protein sequence ID" value="KAE8991009.1"/>
    <property type="molecule type" value="Genomic_DNA"/>
</dbReference>
<proteinExistence type="predicted"/>
<evidence type="ECO:0000313" key="17">
    <source>
        <dbReference type="Proteomes" id="UP000440732"/>
    </source>
</evidence>
<feature type="region of interest" description="Disordered" evidence="1">
    <location>
        <begin position="93"/>
        <end position="113"/>
    </location>
</feature>
<gene>
    <name evidence="11" type="ORF">PF001_g18035</name>
    <name evidence="10" type="ORF">PF002_g20117</name>
    <name evidence="9" type="ORF">PF004_g17723</name>
    <name evidence="8" type="ORF">PF005_g18823</name>
    <name evidence="7" type="ORF">PF006_g17800</name>
    <name evidence="6" type="ORF">PF007_g18898</name>
    <name evidence="12" type="ORF">PF008_g18565</name>
    <name evidence="3" type="ORF">PF009_g19714</name>
    <name evidence="5" type="ORF">PF010_g18224</name>
    <name evidence="4" type="ORF">PF011_g18116</name>
</gene>
<keyword evidence="14" id="KW-1185">Reference proteome</keyword>
<sequence length="133" mass="14550">MPAAMLTIRCRGLIVFLIINQAPGGHCNTVHVADQDEPQSSEAPPRYLRWAAGSWMSTPPTSRGPRRRSGGFWDTLQRIRCVIGSRVLVVPAASSRRSPSEAGRARQAQGQLAIRTGPPRVQLFVRGHASELQ</sequence>
<organism evidence="7 17">
    <name type="scientific">Phytophthora fragariae</name>
    <dbReference type="NCBI Taxonomy" id="53985"/>
    <lineage>
        <taxon>Eukaryota</taxon>
        <taxon>Sar</taxon>
        <taxon>Stramenopiles</taxon>
        <taxon>Oomycota</taxon>
        <taxon>Peronosporomycetes</taxon>
        <taxon>Peronosporales</taxon>
        <taxon>Peronosporaceae</taxon>
        <taxon>Phytophthora</taxon>
    </lineage>
</organism>
<reference evidence="13 14" key="1">
    <citation type="submission" date="2018-08" db="EMBL/GenBank/DDBJ databases">
        <title>Genomic investigation of the strawberry pathogen Phytophthora fragariae indicates pathogenicity is determined by transcriptional variation in three key races.</title>
        <authorList>
            <person name="Adams T.M."/>
            <person name="Armitage A.D."/>
            <person name="Sobczyk M.K."/>
            <person name="Bates H.J."/>
            <person name="Dunwell J.M."/>
            <person name="Nellist C.F."/>
            <person name="Harrison R.J."/>
        </authorList>
    </citation>
    <scope>NUCLEOTIDE SEQUENCE [LARGE SCALE GENOMIC DNA]</scope>
    <source>
        <strain evidence="11 15">A4</strain>
        <strain evidence="10 16">BC-1</strain>
        <strain evidence="9 20">BC-23</strain>
        <strain evidence="8 14">NOV-27</strain>
        <strain evidence="7 17">NOV-5</strain>
        <strain evidence="6 18">NOV-71</strain>
        <strain evidence="12 21">NOV-77</strain>
        <strain evidence="3 13">NOV-9</strain>
        <strain evidence="5 22">ONT-3</strain>
        <strain evidence="4 19">SCRP245</strain>
    </source>
</reference>
<evidence type="ECO:0000313" key="9">
    <source>
        <dbReference type="EMBL" id="KAE9204863.1"/>
    </source>
</evidence>
<dbReference type="EMBL" id="QXFX01001376">
    <property type="protein sequence ID" value="KAE9091348.1"/>
    <property type="molecule type" value="Genomic_DNA"/>
</dbReference>
<dbReference type="EMBL" id="QXGD01001438">
    <property type="protein sequence ID" value="KAE9206102.1"/>
    <property type="molecule type" value="Genomic_DNA"/>
</dbReference>
<dbReference type="Proteomes" id="UP000486351">
    <property type="component" value="Unassembled WGS sequence"/>
</dbReference>
<evidence type="ECO:0000313" key="6">
    <source>
        <dbReference type="EMBL" id="KAE9091398.1"/>
    </source>
</evidence>
<evidence type="ECO:0008006" key="23">
    <source>
        <dbReference type="Google" id="ProtNLM"/>
    </source>
</evidence>
<evidence type="ECO:0000313" key="3">
    <source>
        <dbReference type="EMBL" id="KAE8930186.1"/>
    </source>
</evidence>
<dbReference type="Proteomes" id="UP000441208">
    <property type="component" value="Unassembled WGS sequence"/>
</dbReference>
<dbReference type="Proteomes" id="UP000476176">
    <property type="component" value="Unassembled WGS sequence"/>
</dbReference>
<dbReference type="Proteomes" id="UP000429523">
    <property type="component" value="Unassembled WGS sequence"/>
</dbReference>
<evidence type="ECO:0000313" key="21">
    <source>
        <dbReference type="Proteomes" id="UP000486351"/>
    </source>
</evidence>
<evidence type="ECO:0000313" key="22">
    <source>
        <dbReference type="Proteomes" id="UP000488956"/>
    </source>
</evidence>
<evidence type="ECO:0000313" key="13">
    <source>
        <dbReference type="Proteomes" id="UP000429523"/>
    </source>
</evidence>
<evidence type="ECO:0000256" key="1">
    <source>
        <dbReference type="SAM" id="MobiDB-lite"/>
    </source>
</evidence>
<keyword evidence="2" id="KW-0732">Signal</keyword>
<protein>
    <recommendedName>
        <fullName evidence="23">Secreted protein</fullName>
    </recommendedName>
</protein>
<evidence type="ECO:0000313" key="11">
    <source>
        <dbReference type="EMBL" id="KAE9293921.1"/>
    </source>
</evidence>
<evidence type="ECO:0000313" key="10">
    <source>
        <dbReference type="EMBL" id="KAE9206102.1"/>
    </source>
</evidence>
<feature type="compositionally biased region" description="Low complexity" evidence="1">
    <location>
        <begin position="93"/>
        <end position="111"/>
    </location>
</feature>
<evidence type="ECO:0000313" key="8">
    <source>
        <dbReference type="EMBL" id="KAE9191497.1"/>
    </source>
</evidence>
<comment type="caution">
    <text evidence="7">The sequence shown here is derived from an EMBL/GenBank/DDBJ whole genome shotgun (WGS) entry which is preliminary data.</text>
</comment>
<evidence type="ECO:0000313" key="5">
    <source>
        <dbReference type="EMBL" id="KAE9091348.1"/>
    </source>
</evidence>
<evidence type="ECO:0000313" key="20">
    <source>
        <dbReference type="Proteomes" id="UP000476176"/>
    </source>
</evidence>
<dbReference type="EMBL" id="QXGC01001351">
    <property type="protein sequence ID" value="KAE9204863.1"/>
    <property type="molecule type" value="Genomic_DNA"/>
</dbReference>
<evidence type="ECO:0000313" key="7">
    <source>
        <dbReference type="EMBL" id="KAE9121843.1"/>
    </source>
</evidence>
<dbReference type="Proteomes" id="UP000433483">
    <property type="component" value="Unassembled WGS sequence"/>
</dbReference>
<evidence type="ECO:0000313" key="12">
    <source>
        <dbReference type="EMBL" id="KAE9318165.1"/>
    </source>
</evidence>
<dbReference type="Proteomes" id="UP000488956">
    <property type="component" value="Unassembled WGS sequence"/>
</dbReference>
<dbReference type="EMBL" id="QXGE01001346">
    <property type="protein sequence ID" value="KAE9293921.1"/>
    <property type="molecule type" value="Genomic_DNA"/>
</dbReference>
<evidence type="ECO:0000313" key="4">
    <source>
        <dbReference type="EMBL" id="KAE8991009.1"/>
    </source>
</evidence>
<dbReference type="Proteomes" id="UP000460718">
    <property type="component" value="Unassembled WGS sequence"/>
</dbReference>
<dbReference type="OrthoDB" id="10322398at2759"/>
<evidence type="ECO:0000313" key="14">
    <source>
        <dbReference type="Proteomes" id="UP000433483"/>
    </source>
</evidence>
<dbReference type="EMBL" id="QXGB01001396">
    <property type="protein sequence ID" value="KAE9191497.1"/>
    <property type="molecule type" value="Genomic_DNA"/>
</dbReference>
<dbReference type="Proteomes" id="UP000440367">
    <property type="component" value="Unassembled WGS sequence"/>
</dbReference>
<dbReference type="Proteomes" id="UP000440732">
    <property type="component" value="Unassembled WGS sequence"/>
</dbReference>
<dbReference type="AlphaFoldDB" id="A0A6A3SQQ6"/>
<evidence type="ECO:0000313" key="18">
    <source>
        <dbReference type="Proteomes" id="UP000441208"/>
    </source>
</evidence>
<dbReference type="EMBL" id="QXGF01001413">
    <property type="protein sequence ID" value="KAE8930186.1"/>
    <property type="molecule type" value="Genomic_DNA"/>
</dbReference>
<evidence type="ECO:0000313" key="19">
    <source>
        <dbReference type="Proteomes" id="UP000460718"/>
    </source>
</evidence>
<evidence type="ECO:0000313" key="15">
    <source>
        <dbReference type="Proteomes" id="UP000437068"/>
    </source>
</evidence>
<evidence type="ECO:0000256" key="2">
    <source>
        <dbReference type="SAM" id="SignalP"/>
    </source>
</evidence>
<dbReference type="EMBL" id="QXFZ01001387">
    <property type="protein sequence ID" value="KAE9091398.1"/>
    <property type="molecule type" value="Genomic_DNA"/>
</dbReference>
<dbReference type="Proteomes" id="UP000437068">
    <property type="component" value="Unassembled WGS sequence"/>
</dbReference>